<evidence type="ECO:0000313" key="3">
    <source>
        <dbReference type="WBParaSite" id="Smp_316530.1"/>
    </source>
</evidence>
<protein>
    <submittedName>
        <fullName evidence="3">Transmembrane protein</fullName>
    </submittedName>
</protein>
<dbReference type="WBParaSite" id="Smp_316530.1">
    <property type="protein sequence ID" value="Smp_316530.1"/>
    <property type="gene ID" value="Smp_316530"/>
</dbReference>
<keyword evidence="1" id="KW-1133">Transmembrane helix</keyword>
<dbReference type="AlphaFoldDB" id="A0A5K4F5Z0"/>
<dbReference type="Proteomes" id="UP000008854">
    <property type="component" value="Unassembled WGS sequence"/>
</dbReference>
<name>A0A5K4F5Z0_SCHMA</name>
<keyword evidence="1" id="KW-0472">Membrane</keyword>
<evidence type="ECO:0000256" key="1">
    <source>
        <dbReference type="SAM" id="Phobius"/>
    </source>
</evidence>
<organism evidence="2 3">
    <name type="scientific">Schistosoma mansoni</name>
    <name type="common">Blood fluke</name>
    <dbReference type="NCBI Taxonomy" id="6183"/>
    <lineage>
        <taxon>Eukaryota</taxon>
        <taxon>Metazoa</taxon>
        <taxon>Spiralia</taxon>
        <taxon>Lophotrochozoa</taxon>
        <taxon>Platyhelminthes</taxon>
        <taxon>Trematoda</taxon>
        <taxon>Digenea</taxon>
        <taxon>Strigeidida</taxon>
        <taxon>Schistosomatoidea</taxon>
        <taxon>Schistosomatidae</taxon>
        <taxon>Schistosoma</taxon>
    </lineage>
</organism>
<accession>A0A5K4F5Z0</accession>
<reference evidence="3" key="2">
    <citation type="submission" date="2019-11" db="UniProtKB">
        <authorList>
            <consortium name="WormBaseParasite"/>
        </authorList>
    </citation>
    <scope>IDENTIFICATION</scope>
    <source>
        <strain evidence="3">Puerto Rican</strain>
    </source>
</reference>
<dbReference type="InParanoid" id="A0A5K4F5Z0"/>
<evidence type="ECO:0000313" key="2">
    <source>
        <dbReference type="Proteomes" id="UP000008854"/>
    </source>
</evidence>
<keyword evidence="2" id="KW-1185">Reference proteome</keyword>
<reference evidence="2" key="1">
    <citation type="journal article" date="2012" name="PLoS Negl. Trop. Dis.">
        <title>A systematically improved high quality genome and transcriptome of the human blood fluke Schistosoma mansoni.</title>
        <authorList>
            <person name="Protasio A.V."/>
            <person name="Tsai I.J."/>
            <person name="Babbage A."/>
            <person name="Nichol S."/>
            <person name="Hunt M."/>
            <person name="Aslett M.A."/>
            <person name="De Silva N."/>
            <person name="Velarde G.S."/>
            <person name="Anderson T.J."/>
            <person name="Clark R.C."/>
            <person name="Davidson C."/>
            <person name="Dillon G.P."/>
            <person name="Holroyd N.E."/>
            <person name="LoVerde P.T."/>
            <person name="Lloyd C."/>
            <person name="McQuillan J."/>
            <person name="Oliveira G."/>
            <person name="Otto T.D."/>
            <person name="Parker-Manuel S.J."/>
            <person name="Quail M.A."/>
            <person name="Wilson R.A."/>
            <person name="Zerlotini A."/>
            <person name="Dunne D.W."/>
            <person name="Berriman M."/>
        </authorList>
    </citation>
    <scope>NUCLEOTIDE SEQUENCE [LARGE SCALE GENOMIC DNA]</scope>
    <source>
        <strain evidence="2">Puerto Rican</strain>
    </source>
</reference>
<keyword evidence="1" id="KW-0812">Transmembrane</keyword>
<proteinExistence type="predicted"/>
<sequence>MFSEYFPNQIMRPEYYFLSKSHLFFAIIILGVIQIAYSQKDLEIFRFQIAQCSTMTTTLGANLSYCLFCVQNYREECNDLCASQEENQEICSRICWRFAKYGTFSCKNNVG</sequence>
<feature type="transmembrane region" description="Helical" evidence="1">
    <location>
        <begin position="15"/>
        <end position="37"/>
    </location>
</feature>